<keyword evidence="2" id="KW-1185">Reference proteome</keyword>
<dbReference type="AlphaFoldDB" id="A0A1X0K6Z0"/>
<dbReference type="RefSeq" id="WP_083179291.1">
    <property type="nucleotide sequence ID" value="NZ_MVIJ01000043.1"/>
</dbReference>
<dbReference type="EMBL" id="MVIJ01000043">
    <property type="protein sequence ID" value="ORB70898.1"/>
    <property type="molecule type" value="Genomic_DNA"/>
</dbReference>
<evidence type="ECO:0008006" key="3">
    <source>
        <dbReference type="Google" id="ProtNLM"/>
    </source>
</evidence>
<evidence type="ECO:0000313" key="1">
    <source>
        <dbReference type="EMBL" id="ORB70898.1"/>
    </source>
</evidence>
<evidence type="ECO:0000313" key="2">
    <source>
        <dbReference type="Proteomes" id="UP000192601"/>
    </source>
</evidence>
<sequence>MARSEPCDDGDARDERGLRVSQVIDRAIIDVRGRRAGRVDDLLLELTSSAGDGSRLALTAIVSGPMARPMRRPVRAVARRCYRLLGVFDPRPAVISWRHVVGINALVHLDVDGDDAGLRTVDNAVRRYVTRDRQSSKAFTQ</sequence>
<dbReference type="STRING" id="1783.BST44_22455"/>
<dbReference type="Proteomes" id="UP000192601">
    <property type="component" value="Unassembled WGS sequence"/>
</dbReference>
<name>A0A1X0K6Z0_MYCSC</name>
<accession>A0A1X0K6Z0</accession>
<protein>
    <recommendedName>
        <fullName evidence="3">PRC-barrel domain-containing protein</fullName>
    </recommendedName>
</protein>
<comment type="caution">
    <text evidence="1">The sequence shown here is derived from an EMBL/GenBank/DDBJ whole genome shotgun (WGS) entry which is preliminary data.</text>
</comment>
<reference evidence="1 2" key="1">
    <citation type="submission" date="2017-02" db="EMBL/GenBank/DDBJ databases">
        <title>The new phylogeny of genus Mycobacterium.</title>
        <authorList>
            <person name="Tortoli E."/>
            <person name="Trovato A."/>
            <person name="Cirillo D.M."/>
        </authorList>
    </citation>
    <scope>NUCLEOTIDE SEQUENCE [LARGE SCALE GENOMIC DNA]</scope>
    <source>
        <strain evidence="1 2">DSM 43992</strain>
    </source>
</reference>
<gene>
    <name evidence="1" type="ORF">BST44_22455</name>
</gene>
<organism evidence="1 2">
    <name type="scientific">Mycobacterium scrofulaceum</name>
    <dbReference type="NCBI Taxonomy" id="1783"/>
    <lineage>
        <taxon>Bacteria</taxon>
        <taxon>Bacillati</taxon>
        <taxon>Actinomycetota</taxon>
        <taxon>Actinomycetes</taxon>
        <taxon>Mycobacteriales</taxon>
        <taxon>Mycobacteriaceae</taxon>
        <taxon>Mycobacterium</taxon>
    </lineage>
</organism>
<proteinExistence type="predicted"/>